<dbReference type="Pfam" id="PF04326">
    <property type="entry name" value="SLFN_AlbA_2"/>
    <property type="match status" value="1"/>
</dbReference>
<comment type="caution">
    <text evidence="2">The sequence shown here is derived from an EMBL/GenBank/DDBJ whole genome shotgun (WGS) entry which is preliminary data.</text>
</comment>
<evidence type="ECO:0000313" key="2">
    <source>
        <dbReference type="EMBL" id="MFC4013498.1"/>
    </source>
</evidence>
<name>A0ABV8GI28_9ACTN</name>
<proteinExistence type="predicted"/>
<dbReference type="EMBL" id="JBHSBI010000028">
    <property type="protein sequence ID" value="MFC4013498.1"/>
    <property type="molecule type" value="Genomic_DNA"/>
</dbReference>
<sequence length="88" mass="9179">MADLADVLGDQESTVLEFKESANDGKKIGQAICALANDLCGRGGGDLLIGVDKHGQSLTGVKASDSDLLKVTEHRDSGKILPRPSMTV</sequence>
<gene>
    <name evidence="2" type="ORF">ACFOY2_40160</name>
</gene>
<dbReference type="Proteomes" id="UP001595851">
    <property type="component" value="Unassembled WGS sequence"/>
</dbReference>
<dbReference type="RefSeq" id="WP_379533358.1">
    <property type="nucleotide sequence ID" value="NZ_JBHSBI010000028.1"/>
</dbReference>
<organism evidence="2 3">
    <name type="scientific">Nonomuraea purpurea</name>
    <dbReference type="NCBI Taxonomy" id="1849276"/>
    <lineage>
        <taxon>Bacteria</taxon>
        <taxon>Bacillati</taxon>
        <taxon>Actinomycetota</taxon>
        <taxon>Actinomycetes</taxon>
        <taxon>Streptosporangiales</taxon>
        <taxon>Streptosporangiaceae</taxon>
        <taxon>Nonomuraea</taxon>
    </lineage>
</organism>
<keyword evidence="3" id="KW-1185">Reference proteome</keyword>
<evidence type="ECO:0000313" key="3">
    <source>
        <dbReference type="Proteomes" id="UP001595851"/>
    </source>
</evidence>
<dbReference type="InterPro" id="IPR038461">
    <property type="entry name" value="Schlafen_AlbA_2_dom_sf"/>
</dbReference>
<dbReference type="InterPro" id="IPR007421">
    <property type="entry name" value="Schlafen_AlbA_2_dom"/>
</dbReference>
<feature type="domain" description="Schlafen AlbA-2" evidence="1">
    <location>
        <begin position="12"/>
        <end position="86"/>
    </location>
</feature>
<dbReference type="Gene3D" id="3.30.950.30">
    <property type="entry name" value="Schlafen, AAA domain"/>
    <property type="match status" value="1"/>
</dbReference>
<evidence type="ECO:0000259" key="1">
    <source>
        <dbReference type="Pfam" id="PF04326"/>
    </source>
</evidence>
<protein>
    <submittedName>
        <fullName evidence="2">Helix-turn-helix domain-containing protein</fullName>
    </submittedName>
</protein>
<reference evidence="3" key="1">
    <citation type="journal article" date="2019" name="Int. J. Syst. Evol. Microbiol.">
        <title>The Global Catalogue of Microorganisms (GCM) 10K type strain sequencing project: providing services to taxonomists for standard genome sequencing and annotation.</title>
        <authorList>
            <consortium name="The Broad Institute Genomics Platform"/>
            <consortium name="The Broad Institute Genome Sequencing Center for Infectious Disease"/>
            <person name="Wu L."/>
            <person name="Ma J."/>
        </authorList>
    </citation>
    <scope>NUCLEOTIDE SEQUENCE [LARGE SCALE GENOMIC DNA]</scope>
    <source>
        <strain evidence="3">TBRC 1276</strain>
    </source>
</reference>
<accession>A0ABV8GI28</accession>